<dbReference type="Gene3D" id="3.40.50.1820">
    <property type="entry name" value="alpha/beta hydrolase"/>
    <property type="match status" value="1"/>
</dbReference>
<dbReference type="SUPFAM" id="SSF56300">
    <property type="entry name" value="Metallo-dependent phosphatases"/>
    <property type="match status" value="1"/>
</dbReference>
<keyword evidence="6" id="KW-0560">Oxidoreductase</keyword>
<evidence type="ECO:0000256" key="3">
    <source>
        <dbReference type="ARBA" id="ARBA00022548"/>
    </source>
</evidence>
<dbReference type="SUPFAM" id="SSF53474">
    <property type="entry name" value="alpha/beta-Hydrolases"/>
    <property type="match status" value="1"/>
</dbReference>
<evidence type="ECO:0000256" key="13">
    <source>
        <dbReference type="ARBA" id="ARBA00049723"/>
    </source>
</evidence>
<evidence type="ECO:0000256" key="4">
    <source>
        <dbReference type="ARBA" id="ARBA00022630"/>
    </source>
</evidence>
<feature type="region of interest" description="Disordered" evidence="16">
    <location>
        <begin position="461"/>
        <end position="497"/>
    </location>
</feature>
<dbReference type="RefSeq" id="WP_114469198.1">
    <property type="nucleotide sequence ID" value="NZ_QPJK01000005.1"/>
</dbReference>
<keyword evidence="9" id="KW-0753">Steroid metabolism</keyword>
<dbReference type="OrthoDB" id="9787779at2"/>
<evidence type="ECO:0000256" key="1">
    <source>
        <dbReference type="ARBA" id="ARBA00001974"/>
    </source>
</evidence>
<dbReference type="PROSITE" id="PS51379">
    <property type="entry name" value="4FE4S_FER_2"/>
    <property type="match status" value="1"/>
</dbReference>
<evidence type="ECO:0000256" key="2">
    <source>
        <dbReference type="ARBA" id="ARBA00010790"/>
    </source>
</evidence>
<proteinExistence type="inferred from homology"/>
<sequence>MHPGVGWLSRDAHALQIRLKEKAMPLHCDLLIVGSGYGGAVAAARMAGLQHSGKPLRVLLVERGREYLPGMFPSRTGDLPGHVRFSQQDGKPPRGPATALWDLRLGPDVNVVQGSGLGGGSLINAAVMERPEPAVWQSVWPPQIDGGQLDGAYRKVETMLQSAPLPAGQQLHKLSALQHLGDGLPGAPRVQRCNLAVAFSDARTPAGVEQKACIHCGDCATGCNHRAKNSLDVNYLAQAKRRGVDMYCGVLALRIERLVGSEFWQVRWVPTDRSRGWAGEAEPIRTRFLIISAGSLGSTELLQRSELGMRERARDDAGQSDSGDKSGSARRARLRFSEALGSRFSTNGDMLAAAVKLPVHTQICAEETAPAKVDGKPARHIGPTITGMLRSGAGSSRFTAQEFAIPAALRTLLAELTGTLDMLHAMPRFDWSLHSPHQRGDDPLSPGQAALDRTMVYGLMGDDGAGGRLEPTRRPSSERGEQQLARQLEQTPPLEEPFDGRIAVQWPDARHATVFDAQHAALGKAYGTRRRGWYLPNPAWRPLPQALDRLAQGRGVRGPVTTVHPLGGCPMGESIHSGVTDWAGCVFNADGSSQGPGQFHHGLAVLDGSIVPRALGINPALTIAALAEHAIPALQQRWEIEGEEHADAAEPSAKFARPVWSEPVARPLQPATAARLLERAHGALEIGGERYWGAMQVHFAPIEDVAAFARTLPRRVAFERVVLYLYPDRGGLDDDPQWRAQRDVEVTPLWEVTLSGEADVLFRHWSWGLCRVWRSWVNLGSTNRIGGTAQWWPPRAAMTSMRALLQKVAIASNIGEQRGIDYLLHVDCVSGPNSPLQPGDRLRGRKLIDNSLDSNPWRQVSEMRMELVRSKGILRPALLPLGTLSLDLRYFVRHKTALLAMQSQPDMVTALADLGSFALMAARVLLKIQLLKFVPPEKRDRSIKARRPAELPGLSIQRYDLRPQRKVLLTRYHNEVEPPLGPPIVLLHGFTASGSTFAHPSMPRNLVQYLCGERRDVWVVELPTSIAFAKREAVDQSFEDVAEHIPFIVRRVLSLRVAEDKELGRPPVPRRQMKVDVLAHCIGAAMFCRAVLRRGSPHQRVRSLTLSQVGPLIQMSPANLLRGYLASYLAQFLGVDSLDARPSFAPGGANSLGQTLLDAVLASLPYPARDHEQELAAQAVAQGRPDFRLVRHRADAMLGRLFELTPDSPVSAAMLDALDDILGYARVRTLAQIIHYTQHAMLTDDDGRNRDLHHDALSRRMGFPVLMLHGRRSGVFDWRGSMESYLWLRDSHAPRLDPALGRVVRDAERLHLGLDTPRQLCIFEKFGHQDTIIGSRAPDVVYPVVGDFLRWVAETETCPLPPLPSPTGALQQAKVPASSPAPGVAVAQQPARPWVAVLPWIGPVLGWLREAPQDGWIKVSFLLRPNPTHARTSFVGVVPMRLIRGQWVHPEDAPIILWEASDSELPIGDVLALRLMEMAKEPPPIVFVTEPAAQRRSESGDDAEEEEEDAEDAEDEALLPDIGPRLRAGAVALDIDPAWVDGVNSALLLLTVHDDMPKRPRALTEEDLTWLTIRSRRASRHAISAVRRFLADPPQSLESALLRVPASLIAARDLRTVDVPAARTSPLHVAICSCQYPGGLLDQDLAQASLARLAQRLRAPSDKVGAAPQLLLQLGDQVYVDETAGLFDPVTAKIALEQIYDRTQGASAAREVFARVPSYCMLDDHEVRDNWQRGQGSADQKAEDDRALMAFRERQASLNPPFTYDCGSASFQAAPGGWPLFVLDTRTRRDQRSPQTFLRAHIAPLQELDRLLAWLGALNQLEPTCPKFVATPSVILPLLRSAPGEVAWSDDGWAGYPASQAHLLGEIARQRIRNVVFLSGDAHLSMLTKMTIAWEAQQPVTVRSIVSSGLYAPWRFANAEPANYCTGAFACRLSDASRIHGESATTFHQADGFAVISAVRGRGGYQISVDFDLADGRHSTSWASDE</sequence>
<gene>
    <name evidence="18" type="ORF">DES41_105180</name>
</gene>
<dbReference type="CDD" id="cd07389">
    <property type="entry name" value="MPP_PhoD"/>
    <property type="match status" value="1"/>
</dbReference>
<keyword evidence="3" id="KW-0153">Cholesterol metabolism</keyword>
<evidence type="ECO:0000256" key="8">
    <source>
        <dbReference type="ARBA" id="ARBA00023166"/>
    </source>
</evidence>
<comment type="pathway">
    <text evidence="12">Steroid metabolism; cholesterol degradation.</text>
</comment>
<dbReference type="InterPro" id="IPR029052">
    <property type="entry name" value="Metallo-depent_PP-like"/>
</dbReference>
<keyword evidence="8" id="KW-1207">Sterol metabolism</keyword>
<comment type="caution">
    <text evidence="18">The sequence shown here is derived from an EMBL/GenBank/DDBJ whole genome shotgun (WGS) entry which is preliminary data.</text>
</comment>
<feature type="compositionally biased region" description="Acidic residues" evidence="16">
    <location>
        <begin position="1500"/>
        <end position="1516"/>
    </location>
</feature>
<organism evidence="18 19">
    <name type="scientific">Pseudorhodoferax soli</name>
    <dbReference type="NCBI Taxonomy" id="545864"/>
    <lineage>
        <taxon>Bacteria</taxon>
        <taxon>Pseudomonadati</taxon>
        <taxon>Pseudomonadota</taxon>
        <taxon>Betaproteobacteria</taxon>
        <taxon>Burkholderiales</taxon>
        <taxon>Comamonadaceae</taxon>
    </lineage>
</organism>
<evidence type="ECO:0000259" key="17">
    <source>
        <dbReference type="PROSITE" id="PS51379"/>
    </source>
</evidence>
<evidence type="ECO:0000256" key="10">
    <source>
        <dbReference type="ARBA" id="ARBA00023235"/>
    </source>
</evidence>
<dbReference type="InterPro" id="IPR038607">
    <property type="entry name" value="PhoD-like_sf"/>
</dbReference>
<dbReference type="EC" id="1.1.3.6" evidence="13"/>
<comment type="similarity">
    <text evidence="2">Belongs to the GMC oxidoreductase family.</text>
</comment>
<keyword evidence="7" id="KW-0443">Lipid metabolism</keyword>
<evidence type="ECO:0000313" key="19">
    <source>
        <dbReference type="Proteomes" id="UP000252884"/>
    </source>
</evidence>
<dbReference type="PANTHER" id="PTHR47470">
    <property type="entry name" value="CHOLESTEROL OXIDASE"/>
    <property type="match status" value="1"/>
</dbReference>
<feature type="region of interest" description="Disordered" evidence="16">
    <location>
        <begin position="1489"/>
        <end position="1516"/>
    </location>
</feature>
<feature type="compositionally biased region" description="Basic and acidic residues" evidence="16">
    <location>
        <begin position="470"/>
        <end position="481"/>
    </location>
</feature>
<dbReference type="GO" id="GO:0016995">
    <property type="term" value="F:cholesterol oxidase activity"/>
    <property type="evidence" value="ECO:0007669"/>
    <property type="project" value="UniProtKB-EC"/>
</dbReference>
<dbReference type="InterPro" id="IPR036188">
    <property type="entry name" value="FAD/NAD-bd_sf"/>
</dbReference>
<dbReference type="GO" id="GO:0008203">
    <property type="term" value="P:cholesterol metabolic process"/>
    <property type="evidence" value="ECO:0007669"/>
    <property type="project" value="UniProtKB-KW"/>
</dbReference>
<evidence type="ECO:0000256" key="15">
    <source>
        <dbReference type="ARBA" id="ARBA00049778"/>
    </source>
</evidence>
<dbReference type="InterPro" id="IPR007867">
    <property type="entry name" value="GMC_OxRtase_C"/>
</dbReference>
<evidence type="ECO:0000256" key="6">
    <source>
        <dbReference type="ARBA" id="ARBA00023002"/>
    </source>
</evidence>
<evidence type="ECO:0000256" key="5">
    <source>
        <dbReference type="ARBA" id="ARBA00022827"/>
    </source>
</evidence>
<dbReference type="Pfam" id="PF00732">
    <property type="entry name" value="GMC_oxred_N"/>
    <property type="match status" value="1"/>
</dbReference>
<evidence type="ECO:0000256" key="14">
    <source>
        <dbReference type="ARBA" id="ARBA00049744"/>
    </source>
</evidence>
<dbReference type="InterPro" id="IPR052542">
    <property type="entry name" value="Cholesterol_Oxidase"/>
</dbReference>
<dbReference type="SUPFAM" id="SSF51905">
    <property type="entry name" value="FAD/NAD(P)-binding domain"/>
    <property type="match status" value="1"/>
</dbReference>
<evidence type="ECO:0000256" key="11">
    <source>
        <dbReference type="ARBA" id="ARBA00038856"/>
    </source>
</evidence>
<name>A0A368XRT9_9BURK</name>
<dbReference type="EMBL" id="QPJK01000005">
    <property type="protein sequence ID" value="RCW70239.1"/>
    <property type="molecule type" value="Genomic_DNA"/>
</dbReference>
<dbReference type="Pfam" id="PF09423">
    <property type="entry name" value="PhoD"/>
    <property type="match status" value="1"/>
</dbReference>
<keyword evidence="5" id="KW-0274">FAD</keyword>
<dbReference type="Pfam" id="PF05199">
    <property type="entry name" value="GMC_oxred_C"/>
    <property type="match status" value="1"/>
</dbReference>
<keyword evidence="19" id="KW-1185">Reference proteome</keyword>
<keyword evidence="4" id="KW-0285">Flavoprotein</keyword>
<dbReference type="InterPro" id="IPR018946">
    <property type="entry name" value="PhoD-like_MPP"/>
</dbReference>
<reference evidence="18 19" key="1">
    <citation type="submission" date="2018-07" db="EMBL/GenBank/DDBJ databases">
        <title>Genomic Encyclopedia of Type Strains, Phase IV (KMG-IV): sequencing the most valuable type-strain genomes for metagenomic binning, comparative biology and taxonomic classification.</title>
        <authorList>
            <person name="Goeker M."/>
        </authorList>
    </citation>
    <scope>NUCLEOTIDE SEQUENCE [LARGE SCALE GENOMIC DNA]</scope>
    <source>
        <strain evidence="18 19">DSM 21634</strain>
    </source>
</reference>
<protein>
    <recommendedName>
        <fullName evidence="14">Cholesterol oxidase</fullName>
        <ecNumber evidence="13">1.1.3.6</ecNumber>
        <ecNumber evidence="11">5.3.3.1</ecNumber>
    </recommendedName>
    <alternativeName>
        <fullName evidence="15">Cholesterol isomerase</fullName>
    </alternativeName>
</protein>
<dbReference type="InterPro" id="IPR029058">
    <property type="entry name" value="AB_hydrolase_fold"/>
</dbReference>
<dbReference type="Gene3D" id="3.50.50.60">
    <property type="entry name" value="FAD/NAD(P)-binding domain"/>
    <property type="match status" value="3"/>
</dbReference>
<dbReference type="PANTHER" id="PTHR47470:SF1">
    <property type="entry name" value="FAD-DEPENDENT OXIDOREDUCTASE 2 FAD BINDING DOMAIN-CONTAINING PROTEIN"/>
    <property type="match status" value="1"/>
</dbReference>
<dbReference type="EC" id="5.3.3.1" evidence="11"/>
<comment type="cofactor">
    <cofactor evidence="1">
        <name>FAD</name>
        <dbReference type="ChEBI" id="CHEBI:57692"/>
    </cofactor>
</comment>
<evidence type="ECO:0000256" key="12">
    <source>
        <dbReference type="ARBA" id="ARBA00049645"/>
    </source>
</evidence>
<accession>A0A368XRT9</accession>
<dbReference type="GO" id="GO:0004769">
    <property type="term" value="F:steroid Delta-isomerase activity"/>
    <property type="evidence" value="ECO:0007669"/>
    <property type="project" value="UniProtKB-EC"/>
</dbReference>
<dbReference type="InterPro" id="IPR000172">
    <property type="entry name" value="GMC_OxRdtase_N"/>
</dbReference>
<dbReference type="GO" id="GO:0050660">
    <property type="term" value="F:flavin adenine dinucleotide binding"/>
    <property type="evidence" value="ECO:0007669"/>
    <property type="project" value="InterPro"/>
</dbReference>
<dbReference type="InterPro" id="IPR017896">
    <property type="entry name" value="4Fe4S_Fe-S-bd"/>
</dbReference>
<evidence type="ECO:0000313" key="18">
    <source>
        <dbReference type="EMBL" id="RCW70239.1"/>
    </source>
</evidence>
<dbReference type="Proteomes" id="UP000252884">
    <property type="component" value="Unassembled WGS sequence"/>
</dbReference>
<evidence type="ECO:0000256" key="9">
    <source>
        <dbReference type="ARBA" id="ARBA00023221"/>
    </source>
</evidence>
<dbReference type="Gene3D" id="3.60.21.70">
    <property type="entry name" value="PhoD-like phosphatase"/>
    <property type="match status" value="1"/>
</dbReference>
<evidence type="ECO:0000256" key="7">
    <source>
        <dbReference type="ARBA" id="ARBA00023098"/>
    </source>
</evidence>
<evidence type="ECO:0000256" key="16">
    <source>
        <dbReference type="SAM" id="MobiDB-lite"/>
    </source>
</evidence>
<feature type="domain" description="4Fe-4S ferredoxin-type" evidence="17">
    <location>
        <begin position="204"/>
        <end position="233"/>
    </location>
</feature>
<keyword evidence="10" id="KW-0413">Isomerase</keyword>
<feature type="region of interest" description="Disordered" evidence="16">
    <location>
        <begin position="309"/>
        <end position="330"/>
    </location>
</feature>